<proteinExistence type="predicted"/>
<dbReference type="EMBL" id="CP182909">
    <property type="protein sequence ID" value="XPM63692.1"/>
    <property type="molecule type" value="Genomic_DNA"/>
</dbReference>
<keyword evidence="2" id="KW-1185">Reference proteome</keyword>
<dbReference type="Proteomes" id="UP000095472">
    <property type="component" value="Chromosome"/>
</dbReference>
<sequence>MGLAEGVELLWVLVWSLSGGVLVLKIQHPFKLVGAIAIALLSLVGINWVLFLQGGRIPLVAPNLGFAIAASGVLIYTTYKTRREHLEIIHRVQAQEDNIALLKTMLEEHTDVAAIAPTVIPNQHNNNYEDATRVWKPGEQAYQSISERYPTGLAPSQSQTRSFGGTI</sequence>
<gene>
    <name evidence="1" type="ORF">BH720_031410</name>
</gene>
<evidence type="ECO:0000313" key="1">
    <source>
        <dbReference type="EMBL" id="XPM63692.1"/>
    </source>
</evidence>
<name>A0ACD5GSK6_9CYAN</name>
<reference evidence="1 2" key="1">
    <citation type="journal article" date="2016" name="Genome Announc.">
        <title>Draft Genome Sequence of the Thermotolerant Cyanobacterium Desertifilum sp. IPPAS B-1220.</title>
        <authorList>
            <person name="Mironov K.S."/>
            <person name="Sinetova M.A."/>
            <person name="Bolatkhan K."/>
            <person name="Zayadan B.K."/>
            <person name="Ustinova V.V."/>
            <person name="Kupriyanova E.V."/>
            <person name="Skrypnik A.N."/>
            <person name="Gogoleva N.E."/>
            <person name="Gogolev Y.V."/>
            <person name="Los D.A."/>
        </authorList>
    </citation>
    <scope>NUCLEOTIDE SEQUENCE [LARGE SCALE GENOMIC DNA]</scope>
    <source>
        <strain evidence="1 2">IPPAS B-1220</strain>
    </source>
</reference>
<accession>A0ACD5GSK6</accession>
<evidence type="ECO:0000313" key="2">
    <source>
        <dbReference type="Proteomes" id="UP000095472"/>
    </source>
</evidence>
<protein>
    <submittedName>
        <fullName evidence="1">Uncharacterized protein</fullName>
    </submittedName>
</protein>
<organism evidence="1 2">
    <name type="scientific">Desertifilum tharense IPPAS B-1220</name>
    <dbReference type="NCBI Taxonomy" id="1781255"/>
    <lineage>
        <taxon>Bacteria</taxon>
        <taxon>Bacillati</taxon>
        <taxon>Cyanobacteriota</taxon>
        <taxon>Cyanophyceae</taxon>
        <taxon>Desertifilales</taxon>
        <taxon>Desertifilaceae</taxon>
        <taxon>Desertifilum</taxon>
    </lineage>
</organism>